<dbReference type="eggNOG" id="COG1403">
    <property type="taxonomic scope" value="Bacteria"/>
</dbReference>
<sequence>MFETGTIDGAGGAQATGLDVLAELEALSGQLSALVVRAASAPRWGGATRARVLGLLDRLPGLVAGVRSPVLVAQQSAAEAVGGERSFLDARARLTGSTRFQAEREVRTAQALGALGSVRDAVVGGVMPVGHADVLARTLDAASAQVGALLRSPEAQAKVVELARGADAREFSRSLSALVAEHDASHLEHQRDAARRARFLVLSHSPEGTFLKGRLDPVAGHALARALDATGHRQDAERSAEQARADALTALAQHASTAGTRSSRALTQDATAGEPELWRGPTQDATADDDPGGSLPDGAGTAPAAHVSLLVPAATWVAVRTAASRRRERAGRGRSGARTGFEADGSSGVGSSGVTAAADACDAVRADGRSGGGMAAPDPAQLRADVPRLVPAVSEEGTVLSADELAVALCDCTMTRVVMGAQGVPLDVGRGRRMFGPAQRLAVVARDRQCAWNGCSVAARYCEVHHVRWWHRDRGPSDVSNGVLLCSFHHHEVHRLDLDIEPVAGPREAGPVPGAVARRRYTFRTHDGRIHNGPPGRPPDSG</sequence>
<feature type="compositionally biased region" description="Low complexity" evidence="1">
    <location>
        <begin position="336"/>
        <end position="346"/>
    </location>
</feature>
<feature type="region of interest" description="Disordered" evidence="1">
    <location>
        <begin position="324"/>
        <end position="352"/>
    </location>
</feature>
<name>F8A6K6_CELGA</name>
<reference evidence="4" key="1">
    <citation type="submission" date="2011-04" db="EMBL/GenBank/DDBJ databases">
        <title>Complete sequence of Cellvibrio gilvus ATCC 13127.</title>
        <authorList>
            <person name="Lucas S."/>
            <person name="Han J."/>
            <person name="Lapidus A."/>
            <person name="Cheng J.-F."/>
            <person name="Goodwin L."/>
            <person name="Pitluck S."/>
            <person name="Peters L."/>
            <person name="Munk A."/>
            <person name="Detter J.C."/>
            <person name="Han C."/>
            <person name="Tapia R."/>
            <person name="Land M."/>
            <person name="Hauser L."/>
            <person name="Kyrpides N."/>
            <person name="Ivanova N."/>
            <person name="Ovchinnikova G."/>
            <person name="Pagani I."/>
            <person name="Mead D."/>
            <person name="Brumm P."/>
            <person name="Woyke T."/>
        </authorList>
    </citation>
    <scope>NUCLEOTIDE SEQUENCE [LARGE SCALE GENOMIC DNA]</scope>
    <source>
        <strain evidence="4">ATCC 13127 / NRRL B-14078</strain>
    </source>
</reference>
<gene>
    <name evidence="3" type="ordered locus">Celgi_3002</name>
</gene>
<dbReference type="RefSeq" id="WP_013885011.1">
    <property type="nucleotide sequence ID" value="NC_015671.1"/>
</dbReference>
<proteinExistence type="predicted"/>
<dbReference type="SMART" id="SM00507">
    <property type="entry name" value="HNHc"/>
    <property type="match status" value="1"/>
</dbReference>
<feature type="region of interest" description="Disordered" evidence="1">
    <location>
        <begin position="252"/>
        <end position="301"/>
    </location>
</feature>
<evidence type="ECO:0000256" key="1">
    <source>
        <dbReference type="SAM" id="MobiDB-lite"/>
    </source>
</evidence>
<keyword evidence="4" id="KW-1185">Reference proteome</keyword>
<organism evidence="3 4">
    <name type="scientific">Cellulomonas gilvus (strain ATCC 13127 / NRRL B-14078)</name>
    <name type="common">Cellvibrio gilvus</name>
    <dbReference type="NCBI Taxonomy" id="593907"/>
    <lineage>
        <taxon>Bacteria</taxon>
        <taxon>Bacillati</taxon>
        <taxon>Actinomycetota</taxon>
        <taxon>Actinomycetes</taxon>
        <taxon>Micrococcales</taxon>
        <taxon>Cellulomonadaceae</taxon>
        <taxon>Cellulomonas</taxon>
    </lineage>
</organism>
<dbReference type="STRING" id="593907.Celgi_3002"/>
<evidence type="ECO:0000313" key="3">
    <source>
        <dbReference type="EMBL" id="AEI13494.1"/>
    </source>
</evidence>
<dbReference type="AlphaFoldDB" id="F8A6K6"/>
<dbReference type="CDD" id="cd00085">
    <property type="entry name" value="HNHc"/>
    <property type="match status" value="1"/>
</dbReference>
<dbReference type="KEGG" id="cga:Celgi_3002"/>
<feature type="compositionally biased region" description="Polar residues" evidence="1">
    <location>
        <begin position="254"/>
        <end position="270"/>
    </location>
</feature>
<feature type="domain" description="HNH nuclease" evidence="2">
    <location>
        <begin position="438"/>
        <end position="491"/>
    </location>
</feature>
<protein>
    <submittedName>
        <fullName evidence="3">HNH nuclease</fullName>
    </submittedName>
</protein>
<evidence type="ECO:0000259" key="2">
    <source>
        <dbReference type="SMART" id="SM00507"/>
    </source>
</evidence>
<dbReference type="HOGENOM" id="CLU_485475_0_0_11"/>
<dbReference type="InterPro" id="IPR003615">
    <property type="entry name" value="HNH_nuc"/>
</dbReference>
<dbReference type="EMBL" id="CP002665">
    <property type="protein sequence ID" value="AEI13494.1"/>
    <property type="molecule type" value="Genomic_DNA"/>
</dbReference>
<feature type="region of interest" description="Disordered" evidence="1">
    <location>
        <begin position="523"/>
        <end position="542"/>
    </location>
</feature>
<accession>F8A6K6</accession>
<dbReference type="Proteomes" id="UP000000485">
    <property type="component" value="Chromosome"/>
</dbReference>
<evidence type="ECO:0000313" key="4">
    <source>
        <dbReference type="Proteomes" id="UP000000485"/>
    </source>
</evidence>